<dbReference type="OrthoDB" id="193250at2759"/>
<gene>
    <name evidence="2" type="ORF">TrCOL_g3796</name>
</gene>
<evidence type="ECO:0000313" key="3">
    <source>
        <dbReference type="Proteomes" id="UP001165065"/>
    </source>
</evidence>
<feature type="compositionally biased region" description="Low complexity" evidence="1">
    <location>
        <begin position="86"/>
        <end position="98"/>
    </location>
</feature>
<evidence type="ECO:0000313" key="2">
    <source>
        <dbReference type="EMBL" id="GMI35346.1"/>
    </source>
</evidence>
<feature type="compositionally biased region" description="Polar residues" evidence="1">
    <location>
        <begin position="130"/>
        <end position="145"/>
    </location>
</feature>
<comment type="caution">
    <text evidence="2">The sequence shown here is derived from an EMBL/GenBank/DDBJ whole genome shotgun (WGS) entry which is preliminary data.</text>
</comment>
<evidence type="ECO:0000256" key="1">
    <source>
        <dbReference type="SAM" id="MobiDB-lite"/>
    </source>
</evidence>
<accession>A0A9W7G6N7</accession>
<dbReference type="EMBL" id="BRYA01000053">
    <property type="protein sequence ID" value="GMI35346.1"/>
    <property type="molecule type" value="Genomic_DNA"/>
</dbReference>
<organism evidence="2 3">
    <name type="scientific">Triparma columacea</name>
    <dbReference type="NCBI Taxonomy" id="722753"/>
    <lineage>
        <taxon>Eukaryota</taxon>
        <taxon>Sar</taxon>
        <taxon>Stramenopiles</taxon>
        <taxon>Ochrophyta</taxon>
        <taxon>Bolidophyceae</taxon>
        <taxon>Parmales</taxon>
        <taxon>Triparmaceae</taxon>
        <taxon>Triparma</taxon>
    </lineage>
</organism>
<protein>
    <submittedName>
        <fullName evidence="2">Uncharacterized protein</fullName>
    </submittedName>
</protein>
<reference evidence="3" key="1">
    <citation type="journal article" date="2023" name="Commun. Biol.">
        <title>Genome analysis of Parmales, the sister group of diatoms, reveals the evolutionary specialization of diatoms from phago-mixotrophs to photoautotrophs.</title>
        <authorList>
            <person name="Ban H."/>
            <person name="Sato S."/>
            <person name="Yoshikawa S."/>
            <person name="Yamada K."/>
            <person name="Nakamura Y."/>
            <person name="Ichinomiya M."/>
            <person name="Sato N."/>
            <person name="Blanc-Mathieu R."/>
            <person name="Endo H."/>
            <person name="Kuwata A."/>
            <person name="Ogata H."/>
        </authorList>
    </citation>
    <scope>NUCLEOTIDE SEQUENCE [LARGE SCALE GENOMIC DNA]</scope>
</reference>
<keyword evidence="3" id="KW-1185">Reference proteome</keyword>
<name>A0A9W7G6N7_9STRA</name>
<proteinExistence type="predicted"/>
<dbReference type="Proteomes" id="UP001165065">
    <property type="component" value="Unassembled WGS sequence"/>
</dbReference>
<feature type="compositionally biased region" description="Polar residues" evidence="1">
    <location>
        <begin position="99"/>
        <end position="121"/>
    </location>
</feature>
<feature type="region of interest" description="Disordered" evidence="1">
    <location>
        <begin position="83"/>
        <end position="167"/>
    </location>
</feature>
<dbReference type="AlphaFoldDB" id="A0A9W7G6N7"/>
<sequence>MSLQWVSLVSEKDLGKASSVQREVDDAIRKFNSALKAKDHELVASLRSEFEARIDVLEDFFALYDDDSRAVLFEKQRGRLRHAIQSVPSSSPSARPSPTKASQSIKSTTSPQPFLTPQVRTPATGMVASPSASGKSVTLGSTSFNKSKGKKASTPKSASPSKKVRSPAPLYSWEAGATDVPPPASRSPLQTPHGTFIPSLDSGFYELRGATPSSNKFIDFQLVMTANEYAELLSRRRMQLAGKRHMARFKTKKVEETPFLNASTPYVDPTVVMEGLYRSG</sequence>